<sequence>MAQHLRQLQDQFDDYLPSEDLTDDTWVENPFYVDIHRMPDKLSASEKESLIEVSCDNLLRSIHHQKGTSAMWTAAAVPYESLAMKALKKLVPFATSYLCESTFSHMVFVKTKERSRQTDENLEAQLRIQVSRIEPRFEELIEDVQQQRSH</sequence>
<reference evidence="2" key="1">
    <citation type="submission" date="2025-08" db="UniProtKB">
        <authorList>
            <consortium name="RefSeq"/>
        </authorList>
    </citation>
    <scope>IDENTIFICATION</scope>
</reference>
<name>A0AAJ6QUS8_9ACAR</name>
<proteinExistence type="predicted"/>
<organism evidence="1 2">
    <name type="scientific">Galendromus occidentalis</name>
    <name type="common">western predatory mite</name>
    <dbReference type="NCBI Taxonomy" id="34638"/>
    <lineage>
        <taxon>Eukaryota</taxon>
        <taxon>Metazoa</taxon>
        <taxon>Ecdysozoa</taxon>
        <taxon>Arthropoda</taxon>
        <taxon>Chelicerata</taxon>
        <taxon>Arachnida</taxon>
        <taxon>Acari</taxon>
        <taxon>Parasitiformes</taxon>
        <taxon>Mesostigmata</taxon>
        <taxon>Gamasina</taxon>
        <taxon>Phytoseioidea</taxon>
        <taxon>Phytoseiidae</taxon>
        <taxon>Typhlodrominae</taxon>
        <taxon>Galendromus</taxon>
    </lineage>
</organism>
<keyword evidence="1" id="KW-1185">Reference proteome</keyword>
<gene>
    <name evidence="2" type="primary">LOC100902360</name>
</gene>
<accession>A0AAJ6QUS8</accession>
<dbReference type="KEGG" id="goe:100902360"/>
<dbReference type="AlphaFoldDB" id="A0AAJ6QUS8"/>
<evidence type="ECO:0000313" key="2">
    <source>
        <dbReference type="RefSeq" id="XP_003744597.1"/>
    </source>
</evidence>
<dbReference type="PANTHER" id="PTHR45913">
    <property type="entry name" value="EPM2A-INTERACTING PROTEIN 1"/>
    <property type="match status" value="1"/>
</dbReference>
<dbReference type="GeneID" id="100902360"/>
<dbReference type="Proteomes" id="UP000694867">
    <property type="component" value="Unplaced"/>
</dbReference>
<dbReference type="RefSeq" id="XP_003744597.1">
    <property type="nucleotide sequence ID" value="XM_003744549.1"/>
</dbReference>
<evidence type="ECO:0000313" key="1">
    <source>
        <dbReference type="Proteomes" id="UP000694867"/>
    </source>
</evidence>
<dbReference type="PANTHER" id="PTHR45913:SF19">
    <property type="entry name" value="LOW QUALITY PROTEIN: ZINC FINGER BED DOMAIN-CONTAINING PROTEIN 5-LIKE"/>
    <property type="match status" value="1"/>
</dbReference>
<protein>
    <submittedName>
        <fullName evidence="2">Zinc finger BED domain-containing protein 5-like</fullName>
    </submittedName>
</protein>